<name>A0A0E9Q8V2_ANGAN</name>
<accession>A0A0E9Q8V2</accession>
<reference evidence="1" key="2">
    <citation type="journal article" date="2015" name="Fish Shellfish Immunol.">
        <title>Early steps in the European eel (Anguilla anguilla)-Vibrio vulnificus interaction in the gills: Role of the RtxA13 toxin.</title>
        <authorList>
            <person name="Callol A."/>
            <person name="Pajuelo D."/>
            <person name="Ebbesson L."/>
            <person name="Teles M."/>
            <person name="MacKenzie S."/>
            <person name="Amaro C."/>
        </authorList>
    </citation>
    <scope>NUCLEOTIDE SEQUENCE</scope>
</reference>
<organism evidence="1">
    <name type="scientific">Anguilla anguilla</name>
    <name type="common">European freshwater eel</name>
    <name type="synonym">Muraena anguilla</name>
    <dbReference type="NCBI Taxonomy" id="7936"/>
    <lineage>
        <taxon>Eukaryota</taxon>
        <taxon>Metazoa</taxon>
        <taxon>Chordata</taxon>
        <taxon>Craniata</taxon>
        <taxon>Vertebrata</taxon>
        <taxon>Euteleostomi</taxon>
        <taxon>Actinopterygii</taxon>
        <taxon>Neopterygii</taxon>
        <taxon>Teleostei</taxon>
        <taxon>Anguilliformes</taxon>
        <taxon>Anguillidae</taxon>
        <taxon>Anguilla</taxon>
    </lineage>
</organism>
<sequence length="31" mass="3712">MQKTGKGKILKCTYLYVDVYIHLYVYAHIHI</sequence>
<reference evidence="1" key="1">
    <citation type="submission" date="2014-11" db="EMBL/GenBank/DDBJ databases">
        <authorList>
            <person name="Amaro Gonzalez C."/>
        </authorList>
    </citation>
    <scope>NUCLEOTIDE SEQUENCE</scope>
</reference>
<dbReference type="EMBL" id="GBXM01095837">
    <property type="protein sequence ID" value="JAH12740.1"/>
    <property type="molecule type" value="Transcribed_RNA"/>
</dbReference>
<protein>
    <submittedName>
        <fullName evidence="1">Uncharacterized protein</fullName>
    </submittedName>
</protein>
<dbReference type="AlphaFoldDB" id="A0A0E9Q8V2"/>
<proteinExistence type="predicted"/>
<evidence type="ECO:0000313" key="1">
    <source>
        <dbReference type="EMBL" id="JAH12740.1"/>
    </source>
</evidence>